<dbReference type="EMBL" id="CP150845">
    <property type="protein sequence ID" value="WYZ21689.1"/>
    <property type="molecule type" value="Genomic_DNA"/>
</dbReference>
<evidence type="ECO:0008006" key="4">
    <source>
        <dbReference type="Google" id="ProtNLM"/>
    </source>
</evidence>
<accession>A0ABZ2UMY1</accession>
<evidence type="ECO:0000313" key="2">
    <source>
        <dbReference type="EMBL" id="WYZ21689.1"/>
    </source>
</evidence>
<organism evidence="2 3">
    <name type="scientific">Flavobacterium soyae</name>
    <dbReference type="NCBI Taxonomy" id="2903098"/>
    <lineage>
        <taxon>Bacteria</taxon>
        <taxon>Pseudomonadati</taxon>
        <taxon>Bacteroidota</taxon>
        <taxon>Flavobacteriia</taxon>
        <taxon>Flavobacteriales</taxon>
        <taxon>Flavobacteriaceae</taxon>
        <taxon>Flavobacterium</taxon>
    </lineage>
</organism>
<dbReference type="RefSeq" id="WP_406845365.1">
    <property type="nucleotide sequence ID" value="NZ_CP150845.1"/>
</dbReference>
<keyword evidence="1" id="KW-0732">Signal</keyword>
<feature type="chain" id="PRO_5047432302" description="Peptidase S74 domain-containing protein" evidence="1">
    <location>
        <begin position="20"/>
        <end position="399"/>
    </location>
</feature>
<reference evidence="2 3" key="1">
    <citation type="submission" date="2024-03" db="EMBL/GenBank/DDBJ databases">
        <title>Flavobacterium soyae.</title>
        <authorList>
            <person name="Zheng W."/>
        </authorList>
    </citation>
    <scope>NUCLEOTIDE SEQUENCE [LARGE SCALE GENOMIC DNA]</scope>
    <source>
        <strain evidence="2 3">55</strain>
    </source>
</reference>
<name>A0ABZ2UMY1_9FLAO</name>
<dbReference type="Proteomes" id="UP001623852">
    <property type="component" value="Chromosome"/>
</dbReference>
<sequence length="399" mass="42457">MKIKPLFLFFLLFVISVNAQIYTPQGTIQGASTNDNVGIGTNAPTNKLDVIGNGRISTTLTVGVGSVVGNRFIQLTPTTDTSMPNIQGILAGTGPGSFTLQGLGGNVGIGSQTAPTGKLDIFTGSTGISTTIAALPTGMISFANNGSSTVPTIFSKSSNSIGFSIFTGTNDANVNPDMRFVAMEEDGTDFATLTSPAFRFSRFSTPLFEILRNGNVGIGTTSPIAKFHVVDTNGGIFFDGSNAAYNRFKSTAVAPGNPKPLLISAQLSGTTPDIYINTSGNLGLGTMNPTSKLTVAGNINSREVKVTVDAGADFVFENNYNLLSLNALDKYIRENKHLPEIASADEMKKEGINLSEMNIKLLQKIEELTLYTIEQQKNTEKLTKIIETLTKRLEVVEEK</sequence>
<gene>
    <name evidence="2" type="ORF">AABD74_09510</name>
</gene>
<keyword evidence="3" id="KW-1185">Reference proteome</keyword>
<protein>
    <recommendedName>
        <fullName evidence="4">Peptidase S74 domain-containing protein</fullName>
    </recommendedName>
</protein>
<evidence type="ECO:0000256" key="1">
    <source>
        <dbReference type="SAM" id="SignalP"/>
    </source>
</evidence>
<proteinExistence type="predicted"/>
<feature type="signal peptide" evidence="1">
    <location>
        <begin position="1"/>
        <end position="19"/>
    </location>
</feature>
<evidence type="ECO:0000313" key="3">
    <source>
        <dbReference type="Proteomes" id="UP001623852"/>
    </source>
</evidence>